<evidence type="ECO:0000256" key="2">
    <source>
        <dbReference type="ARBA" id="ARBA00004141"/>
    </source>
</evidence>
<dbReference type="SUPFAM" id="SSF53335">
    <property type="entry name" value="S-adenosyl-L-methionine-dependent methyltransferases"/>
    <property type="match status" value="1"/>
</dbReference>
<comment type="cofactor">
    <cofactor evidence="1">
        <name>FAD</name>
        <dbReference type="ChEBI" id="CHEBI:57692"/>
    </cofactor>
</comment>
<sequence>MADWYLWAWILCSTMTLVVLRGSVVKRRKGNGISATRGEPVKRVLVGNGECRSADGSNADVIIVGAGVAGSALAHTLGKDGRRVHVIERDLTEPDRIVGELLQPGGYLKLIELGLEDCVEEIDAQKVFGYALFKDGKHTRLSYPLENFHSDVSGRSFHNGRFIQRMREKAASLPNVRLEQGTVTSLLEEKGTIRGVLYKTKDGRELTAFAPLTIVCDGCFSNLRCSLCNPKVDVPSCFVGLVLENCHLPYSNHGHVILADPSPILFYPISSTEVRCLVDIPGQKVPSIANGEMTNYLKTIVAHQVPPEIYDSFVAAVDKGNIRTMPNRSMPASPYPTPGALLMGDAFNMRHPLTGGGMTVALSDIVVLRDLLRPLRDLNDAPNLCKYLESFYTLRKPVASTINTLADALYKVFSASPDQARKEMRQACFDYLSLGGVFSTGPISLLSGLNPRPLSLVMHFFAVAIYGIGRLLVPFPSPKRIWIGARLITGASGIIFPIIKSEGVRQMFFPATVPAYYRAPPLKLTVSDDRWAMSRRPVNPSRRYGDAGGGAALFSLSKSRSPPLLSIVLIVLGALLIVAYFHRGSGSGGIRSLVSRVEGDFSCTFEVLRALPILKKAYGGGIHKVLHIGPDSCSVVSNLLKEEETEAWGVEPYDIEDADANCKRLVRNGIVRVADIKFPLPYRPKSFSLVIVSDALDYLSPRYLNKTLPDFARVSADGVVVFTGFPGQRKAKAADVSKYGRAAKLRSSTWWARYFIQTSLEENEVAAKKFSRAAEKSSYNPSCQIFHLRSYR</sequence>
<dbReference type="UniPathway" id="UPA00767">
    <property type="reaction ID" value="UER00752"/>
</dbReference>
<keyword evidence="6" id="KW-0285">Flavoprotein</keyword>
<dbReference type="GO" id="GO:0004506">
    <property type="term" value="F:squalene monooxygenase activity"/>
    <property type="evidence" value="ECO:0007669"/>
    <property type="project" value="UniProtKB-EC"/>
</dbReference>
<name>A0A8J5Z4H3_9ROSI</name>
<dbReference type="EC" id="1.14.14.17" evidence="5"/>
<dbReference type="InterPro" id="IPR040125">
    <property type="entry name" value="Squalene_monox"/>
</dbReference>
<dbReference type="SUPFAM" id="SSF51905">
    <property type="entry name" value="FAD/NAD(P)-binding domain"/>
    <property type="match status" value="1"/>
</dbReference>
<comment type="catalytic activity">
    <reaction evidence="12">
        <text>squalene + reduced [NADPH--hemoprotein reductase] + O2 = (S)-2,3-epoxysqualene + oxidized [NADPH--hemoprotein reductase] + H2O + H(+)</text>
        <dbReference type="Rhea" id="RHEA:25282"/>
        <dbReference type="Rhea" id="RHEA-COMP:11964"/>
        <dbReference type="Rhea" id="RHEA-COMP:11965"/>
        <dbReference type="ChEBI" id="CHEBI:15377"/>
        <dbReference type="ChEBI" id="CHEBI:15378"/>
        <dbReference type="ChEBI" id="CHEBI:15379"/>
        <dbReference type="ChEBI" id="CHEBI:15440"/>
        <dbReference type="ChEBI" id="CHEBI:15441"/>
        <dbReference type="ChEBI" id="CHEBI:57618"/>
        <dbReference type="ChEBI" id="CHEBI:58210"/>
        <dbReference type="EC" id="1.14.14.17"/>
    </reaction>
</comment>
<dbReference type="FunFam" id="3.50.50.60:FF:000074">
    <property type="entry name" value="Squalene monooxygenase 2"/>
    <property type="match status" value="1"/>
</dbReference>
<reference evidence="15 16" key="1">
    <citation type="journal article" date="2021" name="bioRxiv">
        <title>The Gossypium anomalum genome as a resource for cotton improvement and evolutionary analysis of hybrid incompatibility.</title>
        <authorList>
            <person name="Grover C.E."/>
            <person name="Yuan D."/>
            <person name="Arick M.A."/>
            <person name="Miller E.R."/>
            <person name="Hu G."/>
            <person name="Peterson D.G."/>
            <person name="Wendel J.F."/>
            <person name="Udall J.A."/>
        </authorList>
    </citation>
    <scope>NUCLEOTIDE SEQUENCE [LARGE SCALE GENOMIC DNA]</scope>
    <source>
        <strain evidence="15">JFW-Udall</strain>
        <tissue evidence="15">Leaf</tissue>
    </source>
</reference>
<dbReference type="EMBL" id="JAHUZN010000005">
    <property type="protein sequence ID" value="KAG8494068.1"/>
    <property type="molecule type" value="Genomic_DNA"/>
</dbReference>
<keyword evidence="7 13" id="KW-0812">Transmembrane</keyword>
<proteinExistence type="inferred from homology"/>
<evidence type="ECO:0000256" key="11">
    <source>
        <dbReference type="ARBA" id="ARBA00023136"/>
    </source>
</evidence>
<dbReference type="Pfam" id="PF13450">
    <property type="entry name" value="NAD_binding_8"/>
    <property type="match status" value="1"/>
</dbReference>
<feature type="transmembrane region" description="Helical" evidence="13">
    <location>
        <begin position="6"/>
        <end position="24"/>
    </location>
</feature>
<evidence type="ECO:0000256" key="6">
    <source>
        <dbReference type="ARBA" id="ARBA00022630"/>
    </source>
</evidence>
<evidence type="ECO:0000256" key="7">
    <source>
        <dbReference type="ARBA" id="ARBA00022692"/>
    </source>
</evidence>
<dbReference type="Gene3D" id="3.40.50.150">
    <property type="entry name" value="Vaccinia Virus protein VP39"/>
    <property type="match status" value="1"/>
</dbReference>
<evidence type="ECO:0000256" key="12">
    <source>
        <dbReference type="ARBA" id="ARBA00048658"/>
    </source>
</evidence>
<organism evidence="15 16">
    <name type="scientific">Gossypium anomalum</name>
    <dbReference type="NCBI Taxonomy" id="47600"/>
    <lineage>
        <taxon>Eukaryota</taxon>
        <taxon>Viridiplantae</taxon>
        <taxon>Streptophyta</taxon>
        <taxon>Embryophyta</taxon>
        <taxon>Tracheophyta</taxon>
        <taxon>Spermatophyta</taxon>
        <taxon>Magnoliopsida</taxon>
        <taxon>eudicotyledons</taxon>
        <taxon>Gunneridae</taxon>
        <taxon>Pentapetalae</taxon>
        <taxon>rosids</taxon>
        <taxon>malvids</taxon>
        <taxon>Malvales</taxon>
        <taxon>Malvaceae</taxon>
        <taxon>Malvoideae</taxon>
        <taxon>Gossypium</taxon>
    </lineage>
</organism>
<comment type="pathway">
    <text evidence="3">Terpene metabolism; lanosterol biosynthesis; lanosterol from farnesyl diphosphate: step 2/3.</text>
</comment>
<evidence type="ECO:0000256" key="4">
    <source>
        <dbReference type="ARBA" id="ARBA00008802"/>
    </source>
</evidence>
<evidence type="ECO:0000256" key="10">
    <source>
        <dbReference type="ARBA" id="ARBA00023002"/>
    </source>
</evidence>
<dbReference type="InterPro" id="IPR013698">
    <property type="entry name" value="Squalene_epoxidase"/>
</dbReference>
<dbReference type="GO" id="GO:0016126">
    <property type="term" value="P:sterol biosynthetic process"/>
    <property type="evidence" value="ECO:0007669"/>
    <property type="project" value="InterPro"/>
</dbReference>
<feature type="transmembrane region" description="Helical" evidence="13">
    <location>
        <begin position="480"/>
        <end position="499"/>
    </location>
</feature>
<comment type="caution">
    <text evidence="15">The sequence shown here is derived from an EMBL/GenBank/DDBJ whole genome shotgun (WGS) entry which is preliminary data.</text>
</comment>
<evidence type="ECO:0000256" key="13">
    <source>
        <dbReference type="SAM" id="Phobius"/>
    </source>
</evidence>
<evidence type="ECO:0000256" key="3">
    <source>
        <dbReference type="ARBA" id="ARBA00005018"/>
    </source>
</evidence>
<dbReference type="GO" id="GO:0005783">
    <property type="term" value="C:endoplasmic reticulum"/>
    <property type="evidence" value="ECO:0007669"/>
    <property type="project" value="TreeGrafter"/>
</dbReference>
<evidence type="ECO:0000256" key="1">
    <source>
        <dbReference type="ARBA" id="ARBA00001974"/>
    </source>
</evidence>
<dbReference type="InterPro" id="IPR036188">
    <property type="entry name" value="FAD/NAD-bd_sf"/>
</dbReference>
<evidence type="ECO:0000259" key="14">
    <source>
        <dbReference type="Pfam" id="PF08491"/>
    </source>
</evidence>
<evidence type="ECO:0000313" key="16">
    <source>
        <dbReference type="Proteomes" id="UP000701853"/>
    </source>
</evidence>
<dbReference type="GO" id="GO:0050660">
    <property type="term" value="F:flavin adenine dinucleotide binding"/>
    <property type="evidence" value="ECO:0007669"/>
    <property type="project" value="InterPro"/>
</dbReference>
<keyword evidence="9 13" id="KW-1133">Transmembrane helix</keyword>
<gene>
    <name evidence="15" type="ORF">CXB51_011579</name>
</gene>
<keyword evidence="10" id="KW-0560">Oxidoreductase</keyword>
<feature type="domain" description="Squalene epoxidase" evidence="14">
    <location>
        <begin position="209"/>
        <end position="482"/>
    </location>
</feature>
<dbReference type="PRINTS" id="PR00420">
    <property type="entry name" value="RNGMNOXGNASE"/>
</dbReference>
<dbReference type="InterPro" id="IPR029063">
    <property type="entry name" value="SAM-dependent_MTases_sf"/>
</dbReference>
<dbReference type="GO" id="GO:0009725">
    <property type="term" value="P:response to hormone"/>
    <property type="evidence" value="ECO:0007669"/>
    <property type="project" value="UniProtKB-ARBA"/>
</dbReference>
<dbReference type="Gene3D" id="3.50.50.60">
    <property type="entry name" value="FAD/NAD(P)-binding domain"/>
    <property type="match status" value="1"/>
</dbReference>
<dbReference type="OrthoDB" id="1678617at2759"/>
<dbReference type="PANTHER" id="PTHR10835">
    <property type="entry name" value="SQUALENE MONOOXYGENASE"/>
    <property type="match status" value="1"/>
</dbReference>
<accession>A0A8J5Z4H3</accession>
<dbReference type="GO" id="GO:0016020">
    <property type="term" value="C:membrane"/>
    <property type="evidence" value="ECO:0007669"/>
    <property type="project" value="UniProtKB-SubCell"/>
</dbReference>
<keyword evidence="16" id="KW-1185">Reference proteome</keyword>
<evidence type="ECO:0000256" key="8">
    <source>
        <dbReference type="ARBA" id="ARBA00022827"/>
    </source>
</evidence>
<dbReference type="Proteomes" id="UP000701853">
    <property type="component" value="Chromosome 5"/>
</dbReference>
<protein>
    <recommendedName>
        <fullName evidence="5">squalene monooxygenase</fullName>
        <ecNumber evidence="5">1.14.14.17</ecNumber>
    </recommendedName>
</protein>
<feature type="transmembrane region" description="Helical" evidence="13">
    <location>
        <begin position="431"/>
        <end position="450"/>
    </location>
</feature>
<keyword evidence="8" id="KW-0274">FAD</keyword>
<evidence type="ECO:0000256" key="9">
    <source>
        <dbReference type="ARBA" id="ARBA00022989"/>
    </source>
</evidence>
<dbReference type="Pfam" id="PF08491">
    <property type="entry name" value="SE"/>
    <property type="match status" value="1"/>
</dbReference>
<dbReference type="AlphaFoldDB" id="A0A8J5Z4H3"/>
<dbReference type="PANTHER" id="PTHR10835:SF0">
    <property type="entry name" value="SQUALENE MONOOXYGENASE"/>
    <property type="match status" value="1"/>
</dbReference>
<feature type="transmembrane region" description="Helical" evidence="13">
    <location>
        <begin position="563"/>
        <end position="581"/>
    </location>
</feature>
<feature type="transmembrane region" description="Helical" evidence="13">
    <location>
        <begin position="456"/>
        <end position="473"/>
    </location>
</feature>
<evidence type="ECO:0000313" key="15">
    <source>
        <dbReference type="EMBL" id="KAG8494068.1"/>
    </source>
</evidence>
<comment type="similarity">
    <text evidence="4">Belongs to the squalene monooxygenase family.</text>
</comment>
<comment type="subcellular location">
    <subcellularLocation>
        <location evidence="2">Membrane</location>
        <topology evidence="2">Multi-pass membrane protein</topology>
    </subcellularLocation>
</comment>
<keyword evidence="11 13" id="KW-0472">Membrane</keyword>
<evidence type="ECO:0000256" key="5">
    <source>
        <dbReference type="ARBA" id="ARBA00012312"/>
    </source>
</evidence>